<gene>
    <name evidence="17" type="ORF">O181_073321</name>
</gene>
<keyword evidence="5" id="KW-0255">Endonuclease</keyword>
<accession>A0A9Q3I864</accession>
<dbReference type="GO" id="GO:0005634">
    <property type="term" value="C:nucleus"/>
    <property type="evidence" value="ECO:0007669"/>
    <property type="project" value="UniProtKB-ARBA"/>
</dbReference>
<evidence type="ECO:0000256" key="2">
    <source>
        <dbReference type="ARBA" id="ARBA00022695"/>
    </source>
</evidence>
<dbReference type="InterPro" id="IPR036397">
    <property type="entry name" value="RNaseH_sf"/>
</dbReference>
<dbReference type="GO" id="GO:0003723">
    <property type="term" value="F:RNA binding"/>
    <property type="evidence" value="ECO:0007669"/>
    <property type="project" value="UniProtKB-KW"/>
</dbReference>
<comment type="catalytic activity">
    <reaction evidence="14">
        <text>DNA(n) + a 2'-deoxyribonucleoside 5'-triphosphate = DNA(n+1) + diphosphate</text>
        <dbReference type="Rhea" id="RHEA:22508"/>
        <dbReference type="Rhea" id="RHEA-COMP:17339"/>
        <dbReference type="Rhea" id="RHEA-COMP:17340"/>
        <dbReference type="ChEBI" id="CHEBI:33019"/>
        <dbReference type="ChEBI" id="CHEBI:61560"/>
        <dbReference type="ChEBI" id="CHEBI:173112"/>
        <dbReference type="EC" id="2.7.7.49"/>
    </reaction>
</comment>
<dbReference type="GO" id="GO:0003887">
    <property type="term" value="F:DNA-directed DNA polymerase activity"/>
    <property type="evidence" value="ECO:0007669"/>
    <property type="project" value="UniProtKB-KW"/>
</dbReference>
<keyword evidence="11" id="KW-0239">DNA-directed DNA polymerase</keyword>
<dbReference type="GO" id="GO:0046872">
    <property type="term" value="F:metal ion binding"/>
    <property type="evidence" value="ECO:0007669"/>
    <property type="project" value="UniProtKB-KW"/>
</dbReference>
<dbReference type="InterPro" id="IPR001584">
    <property type="entry name" value="Integrase_cat-core"/>
</dbReference>
<evidence type="ECO:0000256" key="10">
    <source>
        <dbReference type="ARBA" id="ARBA00022918"/>
    </source>
</evidence>
<dbReference type="PANTHER" id="PTHR42648">
    <property type="entry name" value="TRANSPOSASE, PUTATIVE-RELATED"/>
    <property type="match status" value="1"/>
</dbReference>
<dbReference type="InterPro" id="IPR012337">
    <property type="entry name" value="RNaseH-like_sf"/>
</dbReference>
<dbReference type="GO" id="GO:0006310">
    <property type="term" value="P:DNA recombination"/>
    <property type="evidence" value="ECO:0007669"/>
    <property type="project" value="UniProtKB-KW"/>
</dbReference>
<dbReference type="Proteomes" id="UP000765509">
    <property type="component" value="Unassembled WGS sequence"/>
</dbReference>
<evidence type="ECO:0000256" key="14">
    <source>
        <dbReference type="ARBA" id="ARBA00048173"/>
    </source>
</evidence>
<evidence type="ECO:0000313" key="17">
    <source>
        <dbReference type="EMBL" id="MBW0533606.1"/>
    </source>
</evidence>
<keyword evidence="13" id="KW-0511">Multifunctional enzyme</keyword>
<name>A0A9Q3I864_9BASI</name>
<proteinExistence type="predicted"/>
<evidence type="ECO:0000256" key="9">
    <source>
        <dbReference type="ARBA" id="ARBA00022908"/>
    </source>
</evidence>
<sequence length="548" mass="62910">MGPLPSSLDLKKYVLIVQDHFSRLVVVIPLEDKADAKHQLRLWMIKFMNVTGIKIKCLRTANCSEFKNFILSSFLNEHGIIHETSIPYEHHQNGKVERTNRSILEMARTMLIESCLPKGLWPYAFRHAAWIFNRTLHSDDMLTPYELIAKKQPPFPPLRVFGARGYINDQLFRKNLSERAIVGYHLGEAPDSKGWLFWLLEEHPFLGVLSFVDTRNIFDDSMIKKVEEQDHMINLANIVYDPVTAAPINYHEALKSEEADDWRTAIKEELGSMDEQKVFEILDIRASLMEVPRESILSTKWVFTKKLKPLRFKARLVACGFRQIEGINFEETFAPTPTFTSLGLLFSLAVDKGWRVRTFDVKVAFLNSPIDKPVYVWPPQGMIFPAHYVLKLRKALYGTKQAARCWWLHLQFILRDIGFIVNQEDTSTYHLDSAVGQAMLWIHVDDGALTASSKELLESLSLKLDEALQIKWDENVNNLVGISITPLIDGFKFHQPDLINKLLDIDDSNITARSPLPVKCSLESQSHGVMDKEYLRRIGMLLYIAQGS</sequence>
<dbReference type="AlphaFoldDB" id="A0A9Q3I864"/>
<evidence type="ECO:0000256" key="13">
    <source>
        <dbReference type="ARBA" id="ARBA00023268"/>
    </source>
</evidence>
<keyword evidence="2" id="KW-0548">Nucleotidyltransferase</keyword>
<dbReference type="Pfam" id="PF07727">
    <property type="entry name" value="RVT_2"/>
    <property type="match status" value="1"/>
</dbReference>
<evidence type="ECO:0000256" key="12">
    <source>
        <dbReference type="ARBA" id="ARBA00023172"/>
    </source>
</evidence>
<keyword evidence="3" id="KW-0540">Nuclease</keyword>
<keyword evidence="7" id="KW-0460">Magnesium</keyword>
<keyword evidence="11" id="KW-0808">Transferase</keyword>
<keyword evidence="1" id="KW-0815">Transposition</keyword>
<keyword evidence="6" id="KW-0378">Hydrolase</keyword>
<keyword evidence="18" id="KW-1185">Reference proteome</keyword>
<dbReference type="GO" id="GO:0032196">
    <property type="term" value="P:transposition"/>
    <property type="evidence" value="ECO:0007669"/>
    <property type="project" value="UniProtKB-KW"/>
</dbReference>
<evidence type="ECO:0000256" key="15">
    <source>
        <dbReference type="ARBA" id="ARBA00049244"/>
    </source>
</evidence>
<keyword evidence="10" id="KW-0695">RNA-directed DNA polymerase</keyword>
<dbReference type="Gene3D" id="3.30.420.10">
    <property type="entry name" value="Ribonuclease H-like superfamily/Ribonuclease H"/>
    <property type="match status" value="1"/>
</dbReference>
<evidence type="ECO:0000256" key="7">
    <source>
        <dbReference type="ARBA" id="ARBA00022842"/>
    </source>
</evidence>
<keyword evidence="9" id="KW-0229">DNA integration</keyword>
<dbReference type="EMBL" id="AVOT02038688">
    <property type="protein sequence ID" value="MBW0533606.1"/>
    <property type="molecule type" value="Genomic_DNA"/>
</dbReference>
<evidence type="ECO:0000313" key="18">
    <source>
        <dbReference type="Proteomes" id="UP000765509"/>
    </source>
</evidence>
<dbReference type="GO" id="GO:0015074">
    <property type="term" value="P:DNA integration"/>
    <property type="evidence" value="ECO:0007669"/>
    <property type="project" value="UniProtKB-KW"/>
</dbReference>
<dbReference type="GO" id="GO:0003964">
    <property type="term" value="F:RNA-directed DNA polymerase activity"/>
    <property type="evidence" value="ECO:0007669"/>
    <property type="project" value="UniProtKB-KW"/>
</dbReference>
<dbReference type="GO" id="GO:0016787">
    <property type="term" value="F:hydrolase activity"/>
    <property type="evidence" value="ECO:0007669"/>
    <property type="project" value="UniProtKB-KW"/>
</dbReference>
<reference evidence="17" key="1">
    <citation type="submission" date="2021-03" db="EMBL/GenBank/DDBJ databases">
        <title>Draft genome sequence of rust myrtle Austropuccinia psidii MF-1, a brazilian biotype.</title>
        <authorList>
            <person name="Quecine M.C."/>
            <person name="Pachon D.M.R."/>
            <person name="Bonatelli M.L."/>
            <person name="Correr F.H."/>
            <person name="Franceschini L.M."/>
            <person name="Leite T.F."/>
            <person name="Margarido G.R.A."/>
            <person name="Almeida C.A."/>
            <person name="Ferrarezi J.A."/>
            <person name="Labate C.A."/>
        </authorList>
    </citation>
    <scope>NUCLEOTIDE SEQUENCE</scope>
    <source>
        <strain evidence="17">MF-1</strain>
    </source>
</reference>
<organism evidence="17 18">
    <name type="scientific">Austropuccinia psidii MF-1</name>
    <dbReference type="NCBI Taxonomy" id="1389203"/>
    <lineage>
        <taxon>Eukaryota</taxon>
        <taxon>Fungi</taxon>
        <taxon>Dikarya</taxon>
        <taxon>Basidiomycota</taxon>
        <taxon>Pucciniomycotina</taxon>
        <taxon>Pucciniomycetes</taxon>
        <taxon>Pucciniales</taxon>
        <taxon>Sphaerophragmiaceae</taxon>
        <taxon>Austropuccinia</taxon>
    </lineage>
</organism>
<evidence type="ECO:0000256" key="8">
    <source>
        <dbReference type="ARBA" id="ARBA00022884"/>
    </source>
</evidence>
<evidence type="ECO:0000256" key="5">
    <source>
        <dbReference type="ARBA" id="ARBA00022759"/>
    </source>
</evidence>
<keyword evidence="4" id="KW-0479">Metal-binding</keyword>
<feature type="domain" description="Integrase catalytic" evidence="16">
    <location>
        <begin position="1"/>
        <end position="152"/>
    </location>
</feature>
<keyword evidence="8" id="KW-0694">RNA-binding</keyword>
<evidence type="ECO:0000256" key="3">
    <source>
        <dbReference type="ARBA" id="ARBA00022722"/>
    </source>
</evidence>
<evidence type="ECO:0000256" key="6">
    <source>
        <dbReference type="ARBA" id="ARBA00022801"/>
    </source>
</evidence>
<dbReference type="OrthoDB" id="3255262at2759"/>
<dbReference type="InterPro" id="IPR039537">
    <property type="entry name" value="Retrotran_Ty1/copia-like"/>
</dbReference>
<comment type="caution">
    <text evidence="17">The sequence shown here is derived from an EMBL/GenBank/DDBJ whole genome shotgun (WGS) entry which is preliminary data.</text>
</comment>
<evidence type="ECO:0000256" key="11">
    <source>
        <dbReference type="ARBA" id="ARBA00022932"/>
    </source>
</evidence>
<evidence type="ECO:0000256" key="4">
    <source>
        <dbReference type="ARBA" id="ARBA00022723"/>
    </source>
</evidence>
<protein>
    <recommendedName>
        <fullName evidence="16">Integrase catalytic domain-containing protein</fullName>
    </recommendedName>
</protein>
<dbReference type="InterPro" id="IPR013103">
    <property type="entry name" value="RVT_2"/>
</dbReference>
<dbReference type="PANTHER" id="PTHR42648:SF11">
    <property type="entry name" value="TRANSPOSON TY4-P GAG-POL POLYPROTEIN"/>
    <property type="match status" value="1"/>
</dbReference>
<evidence type="ECO:0000259" key="16">
    <source>
        <dbReference type="PROSITE" id="PS50994"/>
    </source>
</evidence>
<dbReference type="SUPFAM" id="SSF53098">
    <property type="entry name" value="Ribonuclease H-like"/>
    <property type="match status" value="1"/>
</dbReference>
<keyword evidence="12" id="KW-0233">DNA recombination</keyword>
<evidence type="ECO:0000256" key="1">
    <source>
        <dbReference type="ARBA" id="ARBA00022578"/>
    </source>
</evidence>
<comment type="catalytic activity">
    <reaction evidence="15">
        <text>DNA(n) + a 2'-deoxyribonucleoside 5'-triphosphate = DNA(n+1) + diphosphate</text>
        <dbReference type="Rhea" id="RHEA:22508"/>
        <dbReference type="Rhea" id="RHEA-COMP:17339"/>
        <dbReference type="Rhea" id="RHEA-COMP:17340"/>
        <dbReference type="ChEBI" id="CHEBI:33019"/>
        <dbReference type="ChEBI" id="CHEBI:61560"/>
        <dbReference type="ChEBI" id="CHEBI:173112"/>
        <dbReference type="EC" id="2.7.7.7"/>
    </reaction>
</comment>
<dbReference type="GO" id="GO:0004519">
    <property type="term" value="F:endonuclease activity"/>
    <property type="evidence" value="ECO:0007669"/>
    <property type="project" value="UniProtKB-KW"/>
</dbReference>
<dbReference type="PROSITE" id="PS50994">
    <property type="entry name" value="INTEGRASE"/>
    <property type="match status" value="1"/>
</dbReference>